<dbReference type="PANTHER" id="PTHR23176">
    <property type="entry name" value="RHO/RAC/CDC GTPASE-ACTIVATING PROTEIN"/>
    <property type="match status" value="1"/>
</dbReference>
<dbReference type="PANTHER" id="PTHR23176:SF129">
    <property type="entry name" value="RHO GTPASE ACTIVATING PROTEIN AT 16F, ISOFORM E-RELATED"/>
    <property type="match status" value="1"/>
</dbReference>
<dbReference type="SUPFAM" id="SSF48350">
    <property type="entry name" value="GTPase activation domain, GAP"/>
    <property type="match status" value="1"/>
</dbReference>
<organism evidence="3 4">
    <name type="scientific">Suhomyces tanzawaensis NRRL Y-17324</name>
    <dbReference type="NCBI Taxonomy" id="984487"/>
    <lineage>
        <taxon>Eukaryota</taxon>
        <taxon>Fungi</taxon>
        <taxon>Dikarya</taxon>
        <taxon>Ascomycota</taxon>
        <taxon>Saccharomycotina</taxon>
        <taxon>Pichiomycetes</taxon>
        <taxon>Debaryomycetaceae</taxon>
        <taxon>Suhomyces</taxon>
    </lineage>
</organism>
<feature type="domain" description="Rho-GAP" evidence="2">
    <location>
        <begin position="27"/>
        <end position="229"/>
    </location>
</feature>
<dbReference type="RefSeq" id="XP_020063514.1">
    <property type="nucleotide sequence ID" value="XM_020210178.1"/>
</dbReference>
<evidence type="ECO:0000259" key="2">
    <source>
        <dbReference type="PROSITE" id="PS50238"/>
    </source>
</evidence>
<proteinExistence type="predicted"/>
<dbReference type="InterPro" id="IPR000198">
    <property type="entry name" value="RhoGAP_dom"/>
</dbReference>
<dbReference type="InterPro" id="IPR050729">
    <property type="entry name" value="Rho-GAP"/>
</dbReference>
<dbReference type="Proteomes" id="UP000094285">
    <property type="component" value="Unassembled WGS sequence"/>
</dbReference>
<dbReference type="GO" id="GO:0005096">
    <property type="term" value="F:GTPase activator activity"/>
    <property type="evidence" value="ECO:0007669"/>
    <property type="project" value="UniProtKB-KW"/>
</dbReference>
<dbReference type="STRING" id="984487.A0A1E4SG57"/>
<evidence type="ECO:0000313" key="3">
    <source>
        <dbReference type="EMBL" id="ODV78392.1"/>
    </source>
</evidence>
<keyword evidence="1" id="KW-0343">GTPase activation</keyword>
<reference evidence="4" key="1">
    <citation type="submission" date="2016-05" db="EMBL/GenBank/DDBJ databases">
        <title>Comparative genomics of biotechnologically important yeasts.</title>
        <authorList>
            <consortium name="DOE Joint Genome Institute"/>
            <person name="Riley R."/>
            <person name="Haridas S."/>
            <person name="Wolfe K.H."/>
            <person name="Lopes M.R."/>
            <person name="Hittinger C.T."/>
            <person name="Goker M."/>
            <person name="Salamov A."/>
            <person name="Wisecaver J."/>
            <person name="Long T.M."/>
            <person name="Aerts A.L."/>
            <person name="Barry K."/>
            <person name="Choi C."/>
            <person name="Clum A."/>
            <person name="Coughlan A.Y."/>
            <person name="Deshpande S."/>
            <person name="Douglass A.P."/>
            <person name="Hanson S.J."/>
            <person name="Klenk H.-P."/>
            <person name="Labutti K."/>
            <person name="Lapidus A."/>
            <person name="Lindquist E."/>
            <person name="Lipzen A."/>
            <person name="Meier-Kolthoff J.P."/>
            <person name="Ohm R.A."/>
            <person name="Otillar R.P."/>
            <person name="Pangilinan J."/>
            <person name="Peng Y."/>
            <person name="Rokas A."/>
            <person name="Rosa C.A."/>
            <person name="Scheuner C."/>
            <person name="Sibirny A.A."/>
            <person name="Slot J.C."/>
            <person name="Stielow J.B."/>
            <person name="Sun H."/>
            <person name="Kurtzman C.P."/>
            <person name="Blackwell M."/>
            <person name="Grigoriev I.V."/>
            <person name="Jeffries T.W."/>
        </authorList>
    </citation>
    <scope>NUCLEOTIDE SEQUENCE [LARGE SCALE GENOMIC DNA]</scope>
    <source>
        <strain evidence="4">NRRL Y-17324</strain>
    </source>
</reference>
<dbReference type="InterPro" id="IPR008936">
    <property type="entry name" value="Rho_GTPase_activation_prot"/>
</dbReference>
<dbReference type="SMART" id="SM00324">
    <property type="entry name" value="RhoGAP"/>
    <property type="match status" value="1"/>
</dbReference>
<dbReference type="PROSITE" id="PS50238">
    <property type="entry name" value="RHOGAP"/>
    <property type="match status" value="1"/>
</dbReference>
<dbReference type="Gene3D" id="1.10.555.10">
    <property type="entry name" value="Rho GTPase activation protein"/>
    <property type="match status" value="1"/>
</dbReference>
<gene>
    <name evidence="3" type="ORF">CANTADRAFT_53220</name>
</gene>
<name>A0A1E4SG57_9ASCO</name>
<evidence type="ECO:0000256" key="1">
    <source>
        <dbReference type="ARBA" id="ARBA00022468"/>
    </source>
</evidence>
<accession>A0A1E4SG57</accession>
<dbReference type="AlphaFoldDB" id="A0A1E4SG57"/>
<dbReference type="OrthoDB" id="185175at2759"/>
<sequence>MKAYLDQLNLDDGVTKSIFGRDVQECYDLSNHEYFGRSIPSIVFRCLDYLMKTGAIYEEGIFRLSGSASTIRQLKDQFNLRFDIDLFETPLKPDMHTVAGLFKAYLRELPNPITGIHAYNHLNQVILQNSKSIPASSIAKIFRDFLHDNVDRVHFDLCYVIFKFLRQIIAQSQNNRMNLRNVCIVFVPTLNISLEVLSTFLVDFECIFEGGMPLEDNKREVLDLHIPNF</sequence>
<dbReference type="Pfam" id="PF00620">
    <property type="entry name" value="RhoGAP"/>
    <property type="match status" value="1"/>
</dbReference>
<dbReference type="GeneID" id="30984314"/>
<dbReference type="GO" id="GO:0005938">
    <property type="term" value="C:cell cortex"/>
    <property type="evidence" value="ECO:0007669"/>
    <property type="project" value="UniProtKB-ARBA"/>
</dbReference>
<keyword evidence="4" id="KW-1185">Reference proteome</keyword>
<dbReference type="GO" id="GO:0007165">
    <property type="term" value="P:signal transduction"/>
    <property type="evidence" value="ECO:0007669"/>
    <property type="project" value="InterPro"/>
</dbReference>
<evidence type="ECO:0000313" key="4">
    <source>
        <dbReference type="Proteomes" id="UP000094285"/>
    </source>
</evidence>
<protein>
    <submittedName>
        <fullName evidence="3">Rho GTPase activation protein</fullName>
    </submittedName>
</protein>
<dbReference type="GO" id="GO:0005933">
    <property type="term" value="C:cellular bud"/>
    <property type="evidence" value="ECO:0007669"/>
    <property type="project" value="UniProtKB-ARBA"/>
</dbReference>
<dbReference type="EMBL" id="KV453913">
    <property type="protein sequence ID" value="ODV78392.1"/>
    <property type="molecule type" value="Genomic_DNA"/>
</dbReference>